<keyword evidence="9" id="KW-1185">Reference proteome</keyword>
<evidence type="ECO:0000256" key="4">
    <source>
        <dbReference type="ARBA" id="ARBA00023136"/>
    </source>
</evidence>
<feature type="domain" description="SusD-like N-terminal" evidence="7">
    <location>
        <begin position="22"/>
        <end position="226"/>
    </location>
</feature>
<keyword evidence="3" id="KW-0732">Signal</keyword>
<comment type="similarity">
    <text evidence="2">Belongs to the SusD family.</text>
</comment>
<keyword evidence="4" id="KW-0472">Membrane</keyword>
<dbReference type="GO" id="GO:0009279">
    <property type="term" value="C:cell outer membrane"/>
    <property type="evidence" value="ECO:0007669"/>
    <property type="project" value="UniProtKB-SubCell"/>
</dbReference>
<protein>
    <submittedName>
        <fullName evidence="8">Membrane protein</fullName>
    </submittedName>
</protein>
<dbReference type="EMBL" id="AP023322">
    <property type="protein sequence ID" value="BCI62728.1"/>
    <property type="molecule type" value="Genomic_DNA"/>
</dbReference>
<dbReference type="Pfam" id="PF14322">
    <property type="entry name" value="SusD-like_3"/>
    <property type="match status" value="1"/>
</dbReference>
<dbReference type="Gene3D" id="1.25.40.390">
    <property type="match status" value="1"/>
</dbReference>
<dbReference type="PROSITE" id="PS51257">
    <property type="entry name" value="PROKAR_LIPOPROTEIN"/>
    <property type="match status" value="1"/>
</dbReference>
<dbReference type="KEGG" id="copr:Cop2CBH44_10810"/>
<evidence type="ECO:0000256" key="1">
    <source>
        <dbReference type="ARBA" id="ARBA00004442"/>
    </source>
</evidence>
<evidence type="ECO:0000313" key="9">
    <source>
        <dbReference type="Proteomes" id="UP000594042"/>
    </source>
</evidence>
<dbReference type="InterPro" id="IPR033985">
    <property type="entry name" value="SusD-like_N"/>
</dbReference>
<evidence type="ECO:0000256" key="3">
    <source>
        <dbReference type="ARBA" id="ARBA00022729"/>
    </source>
</evidence>
<feature type="domain" description="RagB/SusD" evidence="6">
    <location>
        <begin position="303"/>
        <end position="441"/>
    </location>
</feature>
<dbReference type="AlphaFoldDB" id="A0A7G1HX08"/>
<evidence type="ECO:0000259" key="7">
    <source>
        <dbReference type="Pfam" id="PF14322"/>
    </source>
</evidence>
<evidence type="ECO:0000313" key="8">
    <source>
        <dbReference type="EMBL" id="BCI62728.1"/>
    </source>
</evidence>
<dbReference type="RefSeq" id="WP_200755693.1">
    <property type="nucleotide sequence ID" value="NZ_AP023322.1"/>
</dbReference>
<evidence type="ECO:0000256" key="2">
    <source>
        <dbReference type="ARBA" id="ARBA00006275"/>
    </source>
</evidence>
<name>A0A7G1HX08_9BACT</name>
<keyword evidence="5" id="KW-0998">Cell outer membrane</keyword>
<reference evidence="9" key="1">
    <citation type="submission" date="2020-07" db="EMBL/GenBank/DDBJ databases">
        <title>Complete genome sequencing of Coprobacter sp. strain 2CBH44.</title>
        <authorList>
            <person name="Sakamoto M."/>
            <person name="Murakami T."/>
            <person name="Mori H."/>
        </authorList>
    </citation>
    <scope>NUCLEOTIDE SEQUENCE [LARGE SCALE GENOMIC DNA]</scope>
    <source>
        <strain evidence="9">2CBH44</strain>
    </source>
</reference>
<dbReference type="Pfam" id="PF07980">
    <property type="entry name" value="SusD_RagB"/>
    <property type="match status" value="1"/>
</dbReference>
<accession>A0A7G1HX08</accession>
<sequence length="447" mass="51289">MKKLTSILLIISLLVTTGCDNFLDITPTGRVIPETAQDYRELMTEAYYLMPSSRGLTAFISDEIDMTSKNLDSYDKDSFLDLWLWNNVNPSGATTYFDWAQYYKMIFIANTVIENEKSITNGTEAEINQIVGEAYMMRAYNHFILVNLYALPYNSETATSSTGIPLKLNSSMDEVLKPSSIAEVYASVLSDIDNAEKKLNVETWETGLNYRFNTLSVDALRSRVYLYMGQWEDCYNASERVLSKKNELVDLVSGRTLPNAYNSSESIVALEMNMTSTYNNVDKLVPQTLYSLYLPSGQDQRARKFYKTEVGGYSLIKGGSSEYRCSFRVGEIYLNAAEAALKNHHPEICKTLLLKLLEKRYQTAAYTQAEIDINAMDDDALLDEVYLQRQLELSYEGHRWFDIRRMEKEKRPVLTREYEGQTYRIEDNYPELTIKIPDEAKEANPYL</sequence>
<evidence type="ECO:0000256" key="5">
    <source>
        <dbReference type="ARBA" id="ARBA00023237"/>
    </source>
</evidence>
<dbReference type="InterPro" id="IPR011990">
    <property type="entry name" value="TPR-like_helical_dom_sf"/>
</dbReference>
<comment type="subcellular location">
    <subcellularLocation>
        <location evidence="1">Cell outer membrane</location>
    </subcellularLocation>
</comment>
<dbReference type="InterPro" id="IPR012944">
    <property type="entry name" value="SusD_RagB_dom"/>
</dbReference>
<evidence type="ECO:0000259" key="6">
    <source>
        <dbReference type="Pfam" id="PF07980"/>
    </source>
</evidence>
<organism evidence="8 9">
    <name type="scientific">Coprobacter secundus subsp. similis</name>
    <dbReference type="NCBI Taxonomy" id="2751153"/>
    <lineage>
        <taxon>Bacteria</taxon>
        <taxon>Pseudomonadati</taxon>
        <taxon>Bacteroidota</taxon>
        <taxon>Bacteroidia</taxon>
        <taxon>Bacteroidales</taxon>
        <taxon>Barnesiellaceae</taxon>
        <taxon>Coprobacter</taxon>
    </lineage>
</organism>
<gene>
    <name evidence="8" type="ORF">Cop2CBH44_10810</name>
</gene>
<dbReference type="Proteomes" id="UP000594042">
    <property type="component" value="Chromosome"/>
</dbReference>
<proteinExistence type="inferred from homology"/>
<dbReference type="SUPFAM" id="SSF48452">
    <property type="entry name" value="TPR-like"/>
    <property type="match status" value="1"/>
</dbReference>